<dbReference type="InterPro" id="IPR050570">
    <property type="entry name" value="Cell_wall_metabolism_enzyme"/>
</dbReference>
<dbReference type="SUPFAM" id="SSF51261">
    <property type="entry name" value="Duplicated hybrid motif"/>
    <property type="match status" value="1"/>
</dbReference>
<accession>A0A7W9EYT0</accession>
<dbReference type="Proteomes" id="UP000535415">
    <property type="component" value="Unassembled WGS sequence"/>
</dbReference>
<dbReference type="AlphaFoldDB" id="A0A7W9EYT0"/>
<dbReference type="CDD" id="cd12797">
    <property type="entry name" value="M23_peptidase"/>
    <property type="match status" value="1"/>
</dbReference>
<dbReference type="GO" id="GO:0004222">
    <property type="term" value="F:metalloendopeptidase activity"/>
    <property type="evidence" value="ECO:0007669"/>
    <property type="project" value="TreeGrafter"/>
</dbReference>
<evidence type="ECO:0000256" key="1">
    <source>
        <dbReference type="ARBA" id="ARBA00022729"/>
    </source>
</evidence>
<protein>
    <recommendedName>
        <fullName evidence="2">M23ase beta-sheet core domain-containing protein</fullName>
    </recommendedName>
</protein>
<dbReference type="Pfam" id="PF01551">
    <property type="entry name" value="Peptidase_M23"/>
    <property type="match status" value="1"/>
</dbReference>
<gene>
    <name evidence="3" type="ORF">FHS72_002780</name>
</gene>
<dbReference type="RefSeq" id="WP_246414694.1">
    <property type="nucleotide sequence ID" value="NZ_JACIJM010000008.1"/>
</dbReference>
<evidence type="ECO:0000313" key="4">
    <source>
        <dbReference type="Proteomes" id="UP000535415"/>
    </source>
</evidence>
<dbReference type="Gene3D" id="2.70.70.10">
    <property type="entry name" value="Glucose Permease (Domain IIA)"/>
    <property type="match status" value="1"/>
</dbReference>
<proteinExistence type="predicted"/>
<organism evidence="3 4">
    <name type="scientific">Yoonia ponticola</name>
    <dbReference type="NCBI Taxonomy" id="1524255"/>
    <lineage>
        <taxon>Bacteria</taxon>
        <taxon>Pseudomonadati</taxon>
        <taxon>Pseudomonadota</taxon>
        <taxon>Alphaproteobacteria</taxon>
        <taxon>Rhodobacterales</taxon>
        <taxon>Paracoccaceae</taxon>
        <taxon>Yoonia</taxon>
    </lineage>
</organism>
<evidence type="ECO:0000259" key="2">
    <source>
        <dbReference type="Pfam" id="PF01551"/>
    </source>
</evidence>
<sequence length="316" mass="32437">MATLLTSLAATSAAGDIPLALPIDCTLGDTCHIQQTVDHDPTSGASDFSCGLLTYDGHKGTDFALPSLAAQAAGVNVVAAAPGTVHGVRDGMADILQISPNAPDVTEKECGNGVVVSHGNGWETQYCHLANGSVAVETGDTVAIGTVLGQVGLSGQTQFPHLHLSVRHNGNVVDPFDPDGAITCDAPSDNTLWSDAIDVPAGGIITAGFAPAIPEYADVKAGTANAGTLRRSDNLVVWGYIFGGQIGDEITLTINGPDGEVIDQTVLLDRNQSQLFRATGRKAPRTGWPSGAYTGSIAFIRGDDILDTATAAVSLH</sequence>
<dbReference type="InterPro" id="IPR011055">
    <property type="entry name" value="Dup_hybrid_motif"/>
</dbReference>
<keyword evidence="1" id="KW-0732">Signal</keyword>
<feature type="domain" description="M23ase beta-sheet core" evidence="2">
    <location>
        <begin position="57"/>
        <end position="175"/>
    </location>
</feature>
<keyword evidence="4" id="KW-1185">Reference proteome</keyword>
<dbReference type="EMBL" id="JACIJM010000008">
    <property type="protein sequence ID" value="MBB5723143.1"/>
    <property type="molecule type" value="Genomic_DNA"/>
</dbReference>
<name>A0A7W9EYT0_9RHOB</name>
<reference evidence="3 4" key="1">
    <citation type="submission" date="2020-08" db="EMBL/GenBank/DDBJ databases">
        <title>Genomic Encyclopedia of Type Strains, Phase IV (KMG-IV): sequencing the most valuable type-strain genomes for metagenomic binning, comparative biology and taxonomic classification.</title>
        <authorList>
            <person name="Goeker M."/>
        </authorList>
    </citation>
    <scope>NUCLEOTIDE SEQUENCE [LARGE SCALE GENOMIC DNA]</scope>
    <source>
        <strain evidence="3 4">DSM 101064</strain>
    </source>
</reference>
<dbReference type="PANTHER" id="PTHR21666">
    <property type="entry name" value="PEPTIDASE-RELATED"/>
    <property type="match status" value="1"/>
</dbReference>
<evidence type="ECO:0000313" key="3">
    <source>
        <dbReference type="EMBL" id="MBB5723143.1"/>
    </source>
</evidence>
<dbReference type="PANTHER" id="PTHR21666:SF289">
    <property type="entry name" value="L-ALA--D-GLU ENDOPEPTIDASE"/>
    <property type="match status" value="1"/>
</dbReference>
<dbReference type="InterPro" id="IPR016047">
    <property type="entry name" value="M23ase_b-sheet_dom"/>
</dbReference>
<comment type="caution">
    <text evidence="3">The sequence shown here is derived from an EMBL/GenBank/DDBJ whole genome shotgun (WGS) entry which is preliminary data.</text>
</comment>